<dbReference type="Pfam" id="PF00105">
    <property type="entry name" value="zf-C4"/>
    <property type="match status" value="1"/>
</dbReference>
<dbReference type="Gene3D" id="3.30.50.10">
    <property type="entry name" value="Erythroid Transcription Factor GATA-1, subunit A"/>
    <property type="match status" value="1"/>
</dbReference>
<evidence type="ECO:0000256" key="9">
    <source>
        <dbReference type="SAM" id="MobiDB-lite"/>
    </source>
</evidence>
<accession>A0A0K0FKM5</accession>
<dbReference type="GO" id="GO:0043565">
    <property type="term" value="F:sequence-specific DNA binding"/>
    <property type="evidence" value="ECO:0007669"/>
    <property type="project" value="InterPro"/>
</dbReference>
<dbReference type="PROSITE" id="PS51030">
    <property type="entry name" value="NUCLEAR_REC_DBD_2"/>
    <property type="match status" value="1"/>
</dbReference>
<dbReference type="WBParaSite" id="SVE_0958900.1">
    <property type="protein sequence ID" value="SVE_0958900.1"/>
    <property type="gene ID" value="SVE_0958900"/>
</dbReference>
<dbReference type="GO" id="GO:0008270">
    <property type="term" value="F:zinc ion binding"/>
    <property type="evidence" value="ECO:0007669"/>
    <property type="project" value="UniProtKB-KW"/>
</dbReference>
<evidence type="ECO:0000256" key="3">
    <source>
        <dbReference type="ARBA" id="ARBA00022833"/>
    </source>
</evidence>
<protein>
    <submittedName>
        <fullName evidence="12">Nuclear receptor subfamily 2 group F member 6 (inferred by orthology to a human protein)</fullName>
    </submittedName>
</protein>
<name>A0A0K0FKM5_STRVS</name>
<dbReference type="InterPro" id="IPR013088">
    <property type="entry name" value="Znf_NHR/GATA"/>
</dbReference>
<evidence type="ECO:0000256" key="4">
    <source>
        <dbReference type="ARBA" id="ARBA00023015"/>
    </source>
</evidence>
<proteinExistence type="predicted"/>
<keyword evidence="4" id="KW-0805">Transcription regulation</keyword>
<keyword evidence="3" id="KW-0862">Zinc</keyword>
<feature type="domain" description="Nuclear receptor" evidence="10">
    <location>
        <begin position="2"/>
        <end position="71"/>
    </location>
</feature>
<keyword evidence="2" id="KW-0863">Zinc-finger</keyword>
<evidence type="ECO:0000256" key="8">
    <source>
        <dbReference type="ARBA" id="ARBA00023242"/>
    </source>
</evidence>
<dbReference type="InterPro" id="IPR001628">
    <property type="entry name" value="Znf_hrmn_rcpt"/>
</dbReference>
<dbReference type="AlphaFoldDB" id="A0A0K0FKM5"/>
<keyword evidence="1" id="KW-0479">Metal-binding</keyword>
<evidence type="ECO:0000313" key="11">
    <source>
        <dbReference type="Proteomes" id="UP000035680"/>
    </source>
</evidence>
<evidence type="ECO:0000256" key="2">
    <source>
        <dbReference type="ARBA" id="ARBA00022771"/>
    </source>
</evidence>
<dbReference type="SUPFAM" id="SSF57716">
    <property type="entry name" value="Glucocorticoid receptor-like (DNA-binding domain)"/>
    <property type="match status" value="1"/>
</dbReference>
<keyword evidence="7" id="KW-0675">Receptor</keyword>
<evidence type="ECO:0000256" key="7">
    <source>
        <dbReference type="ARBA" id="ARBA00023170"/>
    </source>
</evidence>
<evidence type="ECO:0000313" key="12">
    <source>
        <dbReference type="WBParaSite" id="SVE_0958900.1"/>
    </source>
</evidence>
<keyword evidence="6" id="KW-0804">Transcription</keyword>
<keyword evidence="8" id="KW-0539">Nucleus</keyword>
<evidence type="ECO:0000256" key="1">
    <source>
        <dbReference type="ARBA" id="ARBA00022723"/>
    </source>
</evidence>
<feature type="compositionally biased region" description="Polar residues" evidence="9">
    <location>
        <begin position="100"/>
        <end position="110"/>
    </location>
</feature>
<keyword evidence="11" id="KW-1185">Reference proteome</keyword>
<evidence type="ECO:0000256" key="6">
    <source>
        <dbReference type="ARBA" id="ARBA00023163"/>
    </source>
</evidence>
<keyword evidence="5" id="KW-0238">DNA-binding</keyword>
<reference evidence="11" key="1">
    <citation type="submission" date="2014-07" db="EMBL/GenBank/DDBJ databases">
        <authorList>
            <person name="Martin A.A"/>
            <person name="De Silva N."/>
        </authorList>
    </citation>
    <scope>NUCLEOTIDE SEQUENCE</scope>
</reference>
<dbReference type="STRING" id="75913.A0A0K0FKM5"/>
<sequence>MAPLCCVCGDVQYINRFGNYLCRGCFDFFKRSLGKIFKYNFMFKRESKITKGCCRMKKCFDNWIRREVWEENKKRKVKNFNKENTQNKSSKEISEIRSSPASSTNTTSMRTKTDFSEEDGNNLIINNLTHTIS</sequence>
<organism evidence="11 12">
    <name type="scientific">Strongyloides venezuelensis</name>
    <name type="common">Threadworm</name>
    <dbReference type="NCBI Taxonomy" id="75913"/>
    <lineage>
        <taxon>Eukaryota</taxon>
        <taxon>Metazoa</taxon>
        <taxon>Ecdysozoa</taxon>
        <taxon>Nematoda</taxon>
        <taxon>Chromadorea</taxon>
        <taxon>Rhabditida</taxon>
        <taxon>Tylenchina</taxon>
        <taxon>Panagrolaimomorpha</taxon>
        <taxon>Strongyloidoidea</taxon>
        <taxon>Strongyloididae</taxon>
        <taxon>Strongyloides</taxon>
    </lineage>
</organism>
<reference evidence="12" key="2">
    <citation type="submission" date="2015-08" db="UniProtKB">
        <authorList>
            <consortium name="WormBaseParasite"/>
        </authorList>
    </citation>
    <scope>IDENTIFICATION</scope>
</reference>
<feature type="region of interest" description="Disordered" evidence="9">
    <location>
        <begin position="79"/>
        <end position="115"/>
    </location>
</feature>
<evidence type="ECO:0000259" key="10">
    <source>
        <dbReference type="PROSITE" id="PS51030"/>
    </source>
</evidence>
<dbReference type="GO" id="GO:0003700">
    <property type="term" value="F:DNA-binding transcription factor activity"/>
    <property type="evidence" value="ECO:0007669"/>
    <property type="project" value="InterPro"/>
</dbReference>
<evidence type="ECO:0000256" key="5">
    <source>
        <dbReference type="ARBA" id="ARBA00023125"/>
    </source>
</evidence>
<dbReference type="Proteomes" id="UP000035680">
    <property type="component" value="Unassembled WGS sequence"/>
</dbReference>